<proteinExistence type="inferred from homology"/>
<evidence type="ECO:0000256" key="5">
    <source>
        <dbReference type="ARBA" id="ARBA00022989"/>
    </source>
</evidence>
<keyword evidence="6 7" id="KW-0472">Membrane</keyword>
<sequence>MPSAHYPARVNTLAIPLGLDAVAVGFGGLAGALAARRRGFDIVGVLFLAVIGGLGGALLRDLLLQVPVRALTSPWLLPSAFIGGALVAPLLKVVGPMRFRRDAAFTLLDAISLAMYSTLGTDRAMTAGLPPISCLFVGTVAGVGGALIRDVLINEQPEHFKPGSFYVLAAIPGCIAYFVLRTLELPVLVSALISISVVIAIRMSSWSLDWQTGRRPSRPSRSARP</sequence>
<feature type="transmembrane region" description="Helical" evidence="7">
    <location>
        <begin position="127"/>
        <end position="148"/>
    </location>
</feature>
<dbReference type="EMBL" id="AVPK01000007">
    <property type="protein sequence ID" value="KGN36948.1"/>
    <property type="molecule type" value="Genomic_DNA"/>
</dbReference>
<evidence type="ECO:0000256" key="3">
    <source>
        <dbReference type="ARBA" id="ARBA00022475"/>
    </source>
</evidence>
<dbReference type="OrthoDB" id="9791874at2"/>
<feature type="transmembrane region" description="Helical" evidence="7">
    <location>
        <begin position="12"/>
        <end position="35"/>
    </location>
</feature>
<gene>
    <name evidence="9" type="ORF">N803_16160</name>
</gene>
<organism evidence="9 10">
    <name type="scientific">Knoellia subterranea KCTC 19937</name>
    <dbReference type="NCBI Taxonomy" id="1385521"/>
    <lineage>
        <taxon>Bacteria</taxon>
        <taxon>Bacillati</taxon>
        <taxon>Actinomycetota</taxon>
        <taxon>Actinomycetes</taxon>
        <taxon>Micrococcales</taxon>
        <taxon>Intrasporangiaceae</taxon>
        <taxon>Knoellia</taxon>
    </lineage>
</organism>
<evidence type="ECO:0000256" key="2">
    <source>
        <dbReference type="ARBA" id="ARBA00008193"/>
    </source>
</evidence>
<keyword evidence="5 7" id="KW-1133">Transmembrane helix</keyword>
<dbReference type="PANTHER" id="PTHR30506">
    <property type="entry name" value="INNER MEMBRANE PROTEIN"/>
    <property type="match status" value="1"/>
</dbReference>
<dbReference type="GO" id="GO:0005886">
    <property type="term" value="C:plasma membrane"/>
    <property type="evidence" value="ECO:0007669"/>
    <property type="project" value="UniProtKB-SubCell"/>
</dbReference>
<dbReference type="PANTHER" id="PTHR30506:SF3">
    <property type="entry name" value="UPF0126 INNER MEMBRANE PROTEIN YADS-RELATED"/>
    <property type="match status" value="1"/>
</dbReference>
<comment type="similarity">
    <text evidence="2">Belongs to the UPF0126 family.</text>
</comment>
<keyword evidence="4 7" id="KW-0812">Transmembrane</keyword>
<dbReference type="STRING" id="1385521.N803_16160"/>
<keyword evidence="3" id="KW-1003">Cell membrane</keyword>
<evidence type="ECO:0000256" key="4">
    <source>
        <dbReference type="ARBA" id="ARBA00022692"/>
    </source>
</evidence>
<feature type="transmembrane region" description="Helical" evidence="7">
    <location>
        <begin position="160"/>
        <end position="180"/>
    </location>
</feature>
<reference evidence="9 10" key="1">
    <citation type="submission" date="2013-08" db="EMBL/GenBank/DDBJ databases">
        <title>The genome sequence of Knoellia subterranea.</title>
        <authorList>
            <person name="Zhu W."/>
            <person name="Wang G."/>
        </authorList>
    </citation>
    <scope>NUCLEOTIDE SEQUENCE [LARGE SCALE GENOMIC DNA]</scope>
    <source>
        <strain evidence="9 10">KCTC 19937</strain>
    </source>
</reference>
<dbReference type="Pfam" id="PF03458">
    <property type="entry name" value="Gly_transporter"/>
    <property type="match status" value="2"/>
</dbReference>
<dbReference type="Proteomes" id="UP000030011">
    <property type="component" value="Unassembled WGS sequence"/>
</dbReference>
<dbReference type="AlphaFoldDB" id="A0A0A0JIJ7"/>
<feature type="transmembrane region" description="Helical" evidence="7">
    <location>
        <begin position="75"/>
        <end position="91"/>
    </location>
</feature>
<evidence type="ECO:0000256" key="7">
    <source>
        <dbReference type="SAM" id="Phobius"/>
    </source>
</evidence>
<feature type="transmembrane region" description="Helical" evidence="7">
    <location>
        <begin position="186"/>
        <end position="208"/>
    </location>
</feature>
<feature type="transmembrane region" description="Helical" evidence="7">
    <location>
        <begin position="42"/>
        <end position="63"/>
    </location>
</feature>
<keyword evidence="10" id="KW-1185">Reference proteome</keyword>
<evidence type="ECO:0000259" key="8">
    <source>
        <dbReference type="Pfam" id="PF03458"/>
    </source>
</evidence>
<name>A0A0A0JIJ7_9MICO</name>
<comment type="caution">
    <text evidence="9">The sequence shown here is derived from an EMBL/GenBank/DDBJ whole genome shotgun (WGS) entry which is preliminary data.</text>
</comment>
<feature type="domain" description="Glycine transporter" evidence="8">
    <location>
        <begin position="19"/>
        <end position="88"/>
    </location>
</feature>
<dbReference type="InterPro" id="IPR005115">
    <property type="entry name" value="Gly_transporter"/>
</dbReference>
<protein>
    <recommendedName>
        <fullName evidence="8">Glycine transporter domain-containing protein</fullName>
    </recommendedName>
</protein>
<evidence type="ECO:0000313" key="10">
    <source>
        <dbReference type="Proteomes" id="UP000030011"/>
    </source>
</evidence>
<evidence type="ECO:0000256" key="6">
    <source>
        <dbReference type="ARBA" id="ARBA00023136"/>
    </source>
</evidence>
<comment type="subcellular location">
    <subcellularLocation>
        <location evidence="1">Cell membrane</location>
        <topology evidence="1">Multi-pass membrane protein</topology>
    </subcellularLocation>
</comment>
<dbReference type="eggNOG" id="COG2860">
    <property type="taxonomic scope" value="Bacteria"/>
</dbReference>
<feature type="domain" description="Glycine transporter" evidence="8">
    <location>
        <begin position="107"/>
        <end position="181"/>
    </location>
</feature>
<accession>A0A0A0JIJ7</accession>
<evidence type="ECO:0000256" key="1">
    <source>
        <dbReference type="ARBA" id="ARBA00004651"/>
    </source>
</evidence>
<evidence type="ECO:0000313" key="9">
    <source>
        <dbReference type="EMBL" id="KGN36948.1"/>
    </source>
</evidence>